<keyword evidence="3" id="KW-0812">Transmembrane</keyword>
<dbReference type="GO" id="GO:0005886">
    <property type="term" value="C:plasma membrane"/>
    <property type="evidence" value="ECO:0007669"/>
    <property type="project" value="TreeGrafter"/>
</dbReference>
<dbReference type="InterPro" id="IPR029787">
    <property type="entry name" value="Nucleotide_cyclase"/>
</dbReference>
<feature type="domain" description="GGDEF" evidence="4">
    <location>
        <begin position="260"/>
        <end position="397"/>
    </location>
</feature>
<evidence type="ECO:0000259" key="4">
    <source>
        <dbReference type="PROSITE" id="PS50887"/>
    </source>
</evidence>
<feature type="transmembrane region" description="Helical" evidence="3">
    <location>
        <begin position="148"/>
        <end position="164"/>
    </location>
</feature>
<comment type="caution">
    <text evidence="5">The sequence shown here is derived from an EMBL/GenBank/DDBJ whole genome shotgun (WGS) entry which is preliminary data.</text>
</comment>
<reference evidence="5" key="1">
    <citation type="journal article" date="2019" name="PLoS Negl. Trop. Dis.">
        <title>Revisiting the worldwide diversity of Leptospira species in the environment.</title>
        <authorList>
            <person name="Vincent A.T."/>
            <person name="Schiettekatte O."/>
            <person name="Bourhy P."/>
            <person name="Veyrier F.J."/>
            <person name="Picardeau M."/>
        </authorList>
    </citation>
    <scope>NUCLEOTIDE SEQUENCE [LARGE SCALE GENOMIC DNA]</scope>
    <source>
        <strain evidence="5">201300427</strain>
    </source>
</reference>
<dbReference type="Gene3D" id="3.30.70.270">
    <property type="match status" value="1"/>
</dbReference>
<dbReference type="NCBIfam" id="TIGR00254">
    <property type="entry name" value="GGDEF"/>
    <property type="match status" value="1"/>
</dbReference>
<sequence length="403" mass="46901">MRRYSFKRAFFILRRLFLRTYHPTFIATNISDIRSSVMIFAVLSAFTSIVSLLFVDSLVRTKEASFWIVFFRISTLLICFTAYASAKKRIRFFERHIFSFTGFFIASLILIYIPMMIYDKPNHSYYLYGSAIVIASASIILWIEPVRIFLLSILFLCLFIPLHLNFSQIMGFDRFIFYQDILIVIFLLGMGFTANLLINYWRFEEFRSKIRLRITVGKLLRINQKIQDLSRIDSMTDLFNRRYLLEQFDLYRRRSKREGLAIGLVILDLDRLKFINDQYGHKQGDLAIQAFGRTLRSRVRSTDIAARIGGDEFCILASPIDAVGLETLTESIREKIEVLRIPVYNQAGETIRITVSIGATMFGPNEETTFDELYHKIDTALYTSKNEGRNRITILPPSDSLPV</sequence>
<dbReference type="RefSeq" id="WP_135761339.1">
    <property type="nucleotide sequence ID" value="NZ_RQHW01000047.1"/>
</dbReference>
<dbReference type="GO" id="GO:0043709">
    <property type="term" value="P:cell adhesion involved in single-species biofilm formation"/>
    <property type="evidence" value="ECO:0007669"/>
    <property type="project" value="TreeGrafter"/>
</dbReference>
<evidence type="ECO:0000313" key="6">
    <source>
        <dbReference type="Proteomes" id="UP000298058"/>
    </source>
</evidence>
<accession>A0A4V3JXY1</accession>
<name>A0A4V3JXY1_9LEPT</name>
<dbReference type="GO" id="GO:0052621">
    <property type="term" value="F:diguanylate cyclase activity"/>
    <property type="evidence" value="ECO:0007669"/>
    <property type="project" value="UniProtKB-EC"/>
</dbReference>
<dbReference type="InterPro" id="IPR050469">
    <property type="entry name" value="Diguanylate_Cyclase"/>
</dbReference>
<keyword evidence="6" id="KW-1185">Reference proteome</keyword>
<dbReference type="Proteomes" id="UP000298058">
    <property type="component" value="Unassembled WGS sequence"/>
</dbReference>
<organism evidence="5 6">
    <name type="scientific">Leptospira idonii</name>
    <dbReference type="NCBI Taxonomy" id="1193500"/>
    <lineage>
        <taxon>Bacteria</taxon>
        <taxon>Pseudomonadati</taxon>
        <taxon>Spirochaetota</taxon>
        <taxon>Spirochaetia</taxon>
        <taxon>Leptospirales</taxon>
        <taxon>Leptospiraceae</taxon>
        <taxon>Leptospira</taxon>
    </lineage>
</organism>
<comment type="catalytic activity">
    <reaction evidence="2">
        <text>2 GTP = 3',3'-c-di-GMP + 2 diphosphate</text>
        <dbReference type="Rhea" id="RHEA:24898"/>
        <dbReference type="ChEBI" id="CHEBI:33019"/>
        <dbReference type="ChEBI" id="CHEBI:37565"/>
        <dbReference type="ChEBI" id="CHEBI:58805"/>
        <dbReference type="EC" id="2.7.7.65"/>
    </reaction>
</comment>
<dbReference type="Pfam" id="PF00990">
    <property type="entry name" value="GGDEF"/>
    <property type="match status" value="1"/>
</dbReference>
<keyword evidence="3" id="KW-1133">Transmembrane helix</keyword>
<dbReference type="InterPro" id="IPR043128">
    <property type="entry name" value="Rev_trsase/Diguanyl_cyclase"/>
</dbReference>
<dbReference type="InterPro" id="IPR000160">
    <property type="entry name" value="GGDEF_dom"/>
</dbReference>
<feature type="transmembrane region" description="Helical" evidence="3">
    <location>
        <begin position="97"/>
        <end position="118"/>
    </location>
</feature>
<dbReference type="GO" id="GO:1902201">
    <property type="term" value="P:negative regulation of bacterial-type flagellum-dependent cell motility"/>
    <property type="evidence" value="ECO:0007669"/>
    <property type="project" value="TreeGrafter"/>
</dbReference>
<gene>
    <name evidence="5" type="ORF">EHS15_14885</name>
</gene>
<feature type="transmembrane region" description="Helical" evidence="3">
    <location>
        <begin position="124"/>
        <end position="143"/>
    </location>
</feature>
<feature type="transmembrane region" description="Helical" evidence="3">
    <location>
        <begin position="65"/>
        <end position="85"/>
    </location>
</feature>
<dbReference type="FunFam" id="3.30.70.270:FF:000001">
    <property type="entry name" value="Diguanylate cyclase domain protein"/>
    <property type="match status" value="1"/>
</dbReference>
<dbReference type="PANTHER" id="PTHR45138">
    <property type="entry name" value="REGULATORY COMPONENTS OF SENSORY TRANSDUCTION SYSTEM"/>
    <property type="match status" value="1"/>
</dbReference>
<dbReference type="AlphaFoldDB" id="A0A4V3JXY1"/>
<dbReference type="SUPFAM" id="SSF55073">
    <property type="entry name" value="Nucleotide cyclase"/>
    <property type="match status" value="1"/>
</dbReference>
<evidence type="ECO:0000256" key="3">
    <source>
        <dbReference type="SAM" id="Phobius"/>
    </source>
</evidence>
<dbReference type="CDD" id="cd01949">
    <property type="entry name" value="GGDEF"/>
    <property type="match status" value="1"/>
</dbReference>
<keyword evidence="3" id="KW-0472">Membrane</keyword>
<dbReference type="PANTHER" id="PTHR45138:SF9">
    <property type="entry name" value="DIGUANYLATE CYCLASE DGCM-RELATED"/>
    <property type="match status" value="1"/>
</dbReference>
<dbReference type="SMART" id="SM00267">
    <property type="entry name" value="GGDEF"/>
    <property type="match status" value="1"/>
</dbReference>
<evidence type="ECO:0000256" key="1">
    <source>
        <dbReference type="ARBA" id="ARBA00012528"/>
    </source>
</evidence>
<protein>
    <recommendedName>
        <fullName evidence="1">diguanylate cyclase</fullName>
        <ecNumber evidence="1">2.7.7.65</ecNumber>
    </recommendedName>
</protein>
<evidence type="ECO:0000256" key="2">
    <source>
        <dbReference type="ARBA" id="ARBA00034247"/>
    </source>
</evidence>
<dbReference type="PROSITE" id="PS50887">
    <property type="entry name" value="GGDEF"/>
    <property type="match status" value="1"/>
</dbReference>
<dbReference type="EMBL" id="RQHW01000047">
    <property type="protein sequence ID" value="TGN18656.1"/>
    <property type="molecule type" value="Genomic_DNA"/>
</dbReference>
<evidence type="ECO:0000313" key="5">
    <source>
        <dbReference type="EMBL" id="TGN18656.1"/>
    </source>
</evidence>
<feature type="transmembrane region" description="Helical" evidence="3">
    <location>
        <begin position="176"/>
        <end position="201"/>
    </location>
</feature>
<dbReference type="OrthoDB" id="9805474at2"/>
<proteinExistence type="predicted"/>
<dbReference type="EC" id="2.7.7.65" evidence="1"/>
<feature type="transmembrane region" description="Helical" evidence="3">
    <location>
        <begin position="37"/>
        <end position="59"/>
    </location>
</feature>